<keyword evidence="3" id="KW-0255">Endonuclease</keyword>
<dbReference type="PANTHER" id="PTHR30636">
    <property type="entry name" value="UPF0701 PROTEIN YICC"/>
    <property type="match status" value="1"/>
</dbReference>
<comment type="similarity">
    <text evidence="5">Belongs to the YicC/YloC family.</text>
</comment>
<evidence type="ECO:0000259" key="6">
    <source>
        <dbReference type="Pfam" id="PF03755"/>
    </source>
</evidence>
<evidence type="ECO:0000256" key="3">
    <source>
        <dbReference type="ARBA" id="ARBA00022759"/>
    </source>
</evidence>
<evidence type="ECO:0000259" key="7">
    <source>
        <dbReference type="Pfam" id="PF08340"/>
    </source>
</evidence>
<evidence type="ECO:0000313" key="9">
    <source>
        <dbReference type="Proteomes" id="UP000563524"/>
    </source>
</evidence>
<evidence type="ECO:0000256" key="5">
    <source>
        <dbReference type="ARBA" id="ARBA00035648"/>
    </source>
</evidence>
<dbReference type="NCBIfam" id="TIGR00255">
    <property type="entry name" value="YicC/YloC family endoribonuclease"/>
    <property type="match status" value="1"/>
</dbReference>
<feature type="domain" description="Endoribonuclease YicC-like C-terminal" evidence="7">
    <location>
        <begin position="181"/>
        <end position="295"/>
    </location>
</feature>
<dbReference type="GO" id="GO:0004521">
    <property type="term" value="F:RNA endonuclease activity"/>
    <property type="evidence" value="ECO:0007669"/>
    <property type="project" value="InterPro"/>
</dbReference>
<protein>
    <submittedName>
        <fullName evidence="8">Uncharacterized protein (TIGR00255 family)</fullName>
    </submittedName>
</protein>
<evidence type="ECO:0000313" key="8">
    <source>
        <dbReference type="EMBL" id="MBB4660130.1"/>
    </source>
</evidence>
<reference evidence="8 9" key="1">
    <citation type="submission" date="2020-08" db="EMBL/GenBank/DDBJ databases">
        <title>Genomic Encyclopedia of Type Strains, Phase IV (KMG-IV): sequencing the most valuable type-strain genomes for metagenomic binning, comparative biology and taxonomic classification.</title>
        <authorList>
            <person name="Goeker M."/>
        </authorList>
    </citation>
    <scope>NUCLEOTIDE SEQUENCE [LARGE SCALE GENOMIC DNA]</scope>
    <source>
        <strain evidence="8 9">DSM 102850</strain>
    </source>
</reference>
<keyword evidence="4" id="KW-0378">Hydrolase</keyword>
<dbReference type="RefSeq" id="WP_183819403.1">
    <property type="nucleotide sequence ID" value="NZ_JACHOB010000006.1"/>
</dbReference>
<dbReference type="GO" id="GO:0016787">
    <property type="term" value="F:hydrolase activity"/>
    <property type="evidence" value="ECO:0007669"/>
    <property type="project" value="UniProtKB-KW"/>
</dbReference>
<name>A0A840I848_9PROT</name>
<accession>A0A840I848</accession>
<dbReference type="EMBL" id="JACHOB010000006">
    <property type="protein sequence ID" value="MBB4660130.1"/>
    <property type="molecule type" value="Genomic_DNA"/>
</dbReference>
<comment type="caution">
    <text evidence="8">The sequence shown here is derived from an EMBL/GenBank/DDBJ whole genome shotgun (WGS) entry which is preliminary data.</text>
</comment>
<dbReference type="InterPro" id="IPR005229">
    <property type="entry name" value="YicC/YloC-like"/>
</dbReference>
<dbReference type="Proteomes" id="UP000563524">
    <property type="component" value="Unassembled WGS sequence"/>
</dbReference>
<organism evidence="8 9">
    <name type="scientific">Parvularcula dongshanensis</name>
    <dbReference type="NCBI Taxonomy" id="1173995"/>
    <lineage>
        <taxon>Bacteria</taxon>
        <taxon>Pseudomonadati</taxon>
        <taxon>Pseudomonadota</taxon>
        <taxon>Alphaproteobacteria</taxon>
        <taxon>Parvularculales</taxon>
        <taxon>Parvularculaceae</taxon>
        <taxon>Parvularcula</taxon>
    </lineage>
</organism>
<feature type="domain" description="Endoribonuclease YicC-like N-terminal" evidence="6">
    <location>
        <begin position="3"/>
        <end position="160"/>
    </location>
</feature>
<keyword evidence="2" id="KW-0540">Nuclease</keyword>
<dbReference type="InterPro" id="IPR013527">
    <property type="entry name" value="YicC-like_N"/>
</dbReference>
<dbReference type="Pfam" id="PF03755">
    <property type="entry name" value="YicC-like_N"/>
    <property type="match status" value="1"/>
</dbReference>
<evidence type="ECO:0000256" key="2">
    <source>
        <dbReference type="ARBA" id="ARBA00022722"/>
    </source>
</evidence>
<comment type="cofactor">
    <cofactor evidence="1">
        <name>a divalent metal cation</name>
        <dbReference type="ChEBI" id="CHEBI:60240"/>
    </cofactor>
</comment>
<dbReference type="AlphaFoldDB" id="A0A840I848"/>
<dbReference type="PANTHER" id="PTHR30636:SF3">
    <property type="entry name" value="UPF0701 PROTEIN YICC"/>
    <property type="match status" value="1"/>
</dbReference>
<keyword evidence="9" id="KW-1185">Reference proteome</keyword>
<gene>
    <name evidence="8" type="ORF">GGQ59_002674</name>
</gene>
<dbReference type="Pfam" id="PF08340">
    <property type="entry name" value="YicC-like_C"/>
    <property type="match status" value="1"/>
</dbReference>
<proteinExistence type="inferred from homology"/>
<evidence type="ECO:0000256" key="1">
    <source>
        <dbReference type="ARBA" id="ARBA00001968"/>
    </source>
</evidence>
<evidence type="ECO:0000256" key="4">
    <source>
        <dbReference type="ARBA" id="ARBA00022801"/>
    </source>
</evidence>
<sequence length="295" mass="31623">MSVRSMTGFAEGEGASGAFAWRWTLRAVNGKGFDLKLRLPPGFEAAEPALRKAQVSLSRGNVSATMKLERSEAASSLRVDQDALDAVVAAAMVARATAKEAGLKLAKTRPENLLGMGGSLRTGPEAEAPTEDDLAAVRASFAEAAAALAHDRAREGAVLAEALQNHLTEIDRLTGEAARLSEAAIPALRERLEQQVRALLEGELPKDRIAQEAALLAVKADVREETDRLHAHTEAARALLSEGGPIGRKLEFLAQEFAREATTLTTKASTTELKRVGLDLRHVIDQLREQVLNVE</sequence>
<dbReference type="InterPro" id="IPR013551">
    <property type="entry name" value="YicC-like_C"/>
</dbReference>